<dbReference type="Proteomes" id="UP000198688">
    <property type="component" value="Chromosome I"/>
</dbReference>
<accession>A0A1H2B5W8</accession>
<dbReference type="SMART" id="SM00065">
    <property type="entry name" value="GAF"/>
    <property type="match status" value="1"/>
</dbReference>
<dbReference type="OrthoDB" id="5241249at2"/>
<gene>
    <name evidence="3" type="ORF">SAMN04489716_4363</name>
</gene>
<dbReference type="EMBL" id="LT629758">
    <property type="protein sequence ID" value="SDT53573.1"/>
    <property type="molecule type" value="Genomic_DNA"/>
</dbReference>
<keyword evidence="4" id="KW-1185">Reference proteome</keyword>
<dbReference type="SUPFAM" id="SSF55781">
    <property type="entry name" value="GAF domain-like"/>
    <property type="match status" value="2"/>
</dbReference>
<evidence type="ECO:0000313" key="4">
    <source>
        <dbReference type="Proteomes" id="UP000198688"/>
    </source>
</evidence>
<evidence type="ECO:0000256" key="1">
    <source>
        <dbReference type="SAM" id="MobiDB-lite"/>
    </source>
</evidence>
<dbReference type="Pfam" id="PF13185">
    <property type="entry name" value="GAF_2"/>
    <property type="match status" value="1"/>
</dbReference>
<name>A0A1H2B5W8_9ACTN</name>
<dbReference type="AlphaFoldDB" id="A0A1H2B5W8"/>
<protein>
    <submittedName>
        <fullName evidence="3">GAF domain-containing protein</fullName>
    </submittedName>
</protein>
<feature type="region of interest" description="Disordered" evidence="1">
    <location>
        <begin position="1"/>
        <end position="30"/>
    </location>
</feature>
<evidence type="ECO:0000259" key="2">
    <source>
        <dbReference type="SMART" id="SM00065"/>
    </source>
</evidence>
<dbReference type="InterPro" id="IPR003018">
    <property type="entry name" value="GAF"/>
</dbReference>
<dbReference type="STRING" id="113562.SAMN04489716_4363"/>
<evidence type="ECO:0000313" key="3">
    <source>
        <dbReference type="EMBL" id="SDT53573.1"/>
    </source>
</evidence>
<proteinExistence type="predicted"/>
<dbReference type="Gene3D" id="3.30.450.40">
    <property type="match status" value="2"/>
</dbReference>
<feature type="domain" description="GAF" evidence="2">
    <location>
        <begin position="80"/>
        <end position="226"/>
    </location>
</feature>
<dbReference type="InterPro" id="IPR029016">
    <property type="entry name" value="GAF-like_dom_sf"/>
</dbReference>
<dbReference type="RefSeq" id="WP_092546317.1">
    <property type="nucleotide sequence ID" value="NZ_BOMJ01000047.1"/>
</dbReference>
<reference evidence="3 4" key="1">
    <citation type="submission" date="2016-10" db="EMBL/GenBank/DDBJ databases">
        <authorList>
            <person name="de Groot N.N."/>
        </authorList>
    </citation>
    <scope>NUCLEOTIDE SEQUENCE [LARGE SCALE GENOMIC DNA]</scope>
    <source>
        <strain evidence="3 4">DSM 43941</strain>
    </source>
</reference>
<sequence length="478" mass="50445">MNESPPLHHTVASDTPAPGPPVPGYTHSAASPDDGFVGVARLELDELLVMLINRATDVQQTQGRLRGLLRANLQVTRAVGLDEVLTPILDAARNLVGARYAALGVIEDGRLVRFLHSGMDIETVDALEAQPEGKGLLGRLIDYPEPLRLRDLAEHVSSIGFPAHHPPMRSFLGVPIRIGTQVFGNLYLTDKPGGAEFSADDEELATALAVTAGVAIGNAALLHEAQRRQRWQNAMMTLSTAVLSNDDPLKDALTQIAGHAMSASSAAGACVCIPAEQPEMLLVAAGDGVYTALIGRTFPTAGSGYTDALTAREPALVAGQGTSPRTTGHHPINGAGPTAAAVLRSETAVTGVLFVCATPGSAPFARLDLDLLGGYATYAALVLQLAHAQHDNAQLRASNDRQRIAEDLHRRVLHRISRLGIDLHTVAARLHDSVARATLMSKIDDTDTIIHELRAAIFTLDSTDTVRPAAAPHSASAT</sequence>
<organism evidence="3 4">
    <name type="scientific">Actinoplanes derwentensis</name>
    <dbReference type="NCBI Taxonomy" id="113562"/>
    <lineage>
        <taxon>Bacteria</taxon>
        <taxon>Bacillati</taxon>
        <taxon>Actinomycetota</taxon>
        <taxon>Actinomycetes</taxon>
        <taxon>Micromonosporales</taxon>
        <taxon>Micromonosporaceae</taxon>
        <taxon>Actinoplanes</taxon>
    </lineage>
</organism>